<reference evidence="1 2" key="1">
    <citation type="submission" date="2019-09" db="EMBL/GenBank/DDBJ databases">
        <title>Genomes of family Cryomorphaceae.</title>
        <authorList>
            <person name="Bowman J.P."/>
        </authorList>
    </citation>
    <scope>NUCLEOTIDE SEQUENCE [LARGE SCALE GENOMIC DNA]</scope>
    <source>
        <strain evidence="1 2">LMG 25704</strain>
    </source>
</reference>
<comment type="caution">
    <text evidence="1">The sequence shown here is derived from an EMBL/GenBank/DDBJ whole genome shotgun (WGS) entry which is preliminary data.</text>
</comment>
<gene>
    <name evidence="1" type="ORF">F8C67_09020</name>
</gene>
<sequence>MSFIKYYQSTLSDFKDNSSFKKAEVKSQSIKWPDGSGVYAVWQDSTTEANNLLYVGKTGKFKQPFGEPLGFNAGSFAKRTQRWTPYRFANSEMDGTNQFTFRFGTKYSNSSVQRKERFAIDAYSKTIPYKNLIIHCFIIGSEHPRHTPASLETEILTRYVKCQEKLPVGNKEL</sequence>
<evidence type="ECO:0008006" key="3">
    <source>
        <dbReference type="Google" id="ProtNLM"/>
    </source>
</evidence>
<dbReference type="Proteomes" id="UP000468650">
    <property type="component" value="Unassembled WGS sequence"/>
</dbReference>
<dbReference type="OrthoDB" id="9841301at2"/>
<evidence type="ECO:0000313" key="2">
    <source>
        <dbReference type="Proteomes" id="UP000468650"/>
    </source>
</evidence>
<keyword evidence="2" id="KW-1185">Reference proteome</keyword>
<protein>
    <recommendedName>
        <fullName evidence="3">GIY-YIG domain-containing protein</fullName>
    </recommendedName>
</protein>
<organism evidence="1 2">
    <name type="scientific">Phaeocystidibacter luteus</name>
    <dbReference type="NCBI Taxonomy" id="911197"/>
    <lineage>
        <taxon>Bacteria</taxon>
        <taxon>Pseudomonadati</taxon>
        <taxon>Bacteroidota</taxon>
        <taxon>Flavobacteriia</taxon>
        <taxon>Flavobacteriales</taxon>
        <taxon>Phaeocystidibacteraceae</taxon>
        <taxon>Phaeocystidibacter</taxon>
    </lineage>
</organism>
<proteinExistence type="predicted"/>
<name>A0A6N6RFS3_9FLAO</name>
<accession>A0A6N6RFS3</accession>
<dbReference type="EMBL" id="WBVO01000006">
    <property type="protein sequence ID" value="KAB2810011.1"/>
    <property type="molecule type" value="Genomic_DNA"/>
</dbReference>
<dbReference type="RefSeq" id="WP_151667512.1">
    <property type="nucleotide sequence ID" value="NZ_WBVO01000006.1"/>
</dbReference>
<evidence type="ECO:0000313" key="1">
    <source>
        <dbReference type="EMBL" id="KAB2810011.1"/>
    </source>
</evidence>
<dbReference type="AlphaFoldDB" id="A0A6N6RFS3"/>